<reference evidence="3" key="1">
    <citation type="journal article" date="2020" name="Nat. Genet.">
        <title>Genomic diversifications of five Gossypium allopolyploid species and their impact on cotton improvement.</title>
        <authorList>
            <person name="Chen Z.J."/>
            <person name="Sreedasyam A."/>
            <person name="Ando A."/>
            <person name="Song Q."/>
            <person name="De Santiago L.M."/>
            <person name="Hulse-Kemp A.M."/>
            <person name="Ding M."/>
            <person name="Ye W."/>
            <person name="Kirkbride R.C."/>
            <person name="Jenkins J."/>
            <person name="Plott C."/>
            <person name="Lovell J."/>
            <person name="Lin Y.M."/>
            <person name="Vaughn R."/>
            <person name="Liu B."/>
            <person name="Simpson S."/>
            <person name="Scheffler B.E."/>
            <person name="Wen L."/>
            <person name="Saski C.A."/>
            <person name="Grover C.E."/>
            <person name="Hu G."/>
            <person name="Conover J.L."/>
            <person name="Carlson J.W."/>
            <person name="Shu S."/>
            <person name="Boston L.B."/>
            <person name="Williams M."/>
            <person name="Peterson D.G."/>
            <person name="McGee K."/>
            <person name="Jones D.C."/>
            <person name="Wendel J.F."/>
            <person name="Stelly D.M."/>
            <person name="Grimwood J."/>
            <person name="Schmutz J."/>
        </authorList>
    </citation>
    <scope>NUCLEOTIDE SEQUENCE [LARGE SCALE GENOMIC DNA]</scope>
    <source>
        <strain evidence="3">cv. TM-1</strain>
    </source>
</reference>
<dbReference type="PANTHER" id="PTHR32108:SF9">
    <property type="entry name" value="REVERSE TRANSCRIPTASE RNASE H-LIKE DOMAIN-CONTAINING PROTEIN"/>
    <property type="match status" value="1"/>
</dbReference>
<dbReference type="InterPro" id="IPR005162">
    <property type="entry name" value="Retrotrans_gag_dom"/>
</dbReference>
<keyword evidence="3" id="KW-1185">Reference proteome</keyword>
<feature type="region of interest" description="Disordered" evidence="1">
    <location>
        <begin position="302"/>
        <end position="331"/>
    </location>
</feature>
<dbReference type="GeneID" id="107947900"/>
<dbReference type="AlphaFoldDB" id="A0A1U8NFW8"/>
<reference evidence="4" key="2">
    <citation type="submission" date="2025-08" db="UniProtKB">
        <authorList>
            <consortium name="RefSeq"/>
        </authorList>
    </citation>
    <scope>IDENTIFICATION</scope>
</reference>
<organism evidence="3 4">
    <name type="scientific">Gossypium hirsutum</name>
    <name type="common">Upland cotton</name>
    <name type="synonym">Gossypium mexicanum</name>
    <dbReference type="NCBI Taxonomy" id="3635"/>
    <lineage>
        <taxon>Eukaryota</taxon>
        <taxon>Viridiplantae</taxon>
        <taxon>Streptophyta</taxon>
        <taxon>Embryophyta</taxon>
        <taxon>Tracheophyta</taxon>
        <taxon>Spermatophyta</taxon>
        <taxon>Magnoliopsida</taxon>
        <taxon>eudicotyledons</taxon>
        <taxon>Gunneridae</taxon>
        <taxon>Pentapetalae</taxon>
        <taxon>rosids</taxon>
        <taxon>malvids</taxon>
        <taxon>Malvales</taxon>
        <taxon>Malvaceae</taxon>
        <taxon>Malvoideae</taxon>
        <taxon>Gossypium</taxon>
    </lineage>
</organism>
<feature type="region of interest" description="Disordered" evidence="1">
    <location>
        <begin position="225"/>
        <end position="263"/>
    </location>
</feature>
<dbReference type="KEGG" id="ghi:107947900"/>
<evidence type="ECO:0000256" key="1">
    <source>
        <dbReference type="SAM" id="MobiDB-lite"/>
    </source>
</evidence>
<name>A0A1U8NFW8_GOSHI</name>
<proteinExistence type="predicted"/>
<dbReference type="PaxDb" id="3635-A0A1U8NFW8"/>
<protein>
    <recommendedName>
        <fullName evidence="2">Retrotransposon gag domain-containing protein</fullName>
    </recommendedName>
</protein>
<feature type="compositionally biased region" description="Basic residues" evidence="1">
    <location>
        <begin position="236"/>
        <end position="245"/>
    </location>
</feature>
<accession>A0A1U8NFW8</accession>
<gene>
    <name evidence="4" type="primary">LOC107947900</name>
</gene>
<dbReference type="Proteomes" id="UP000818029">
    <property type="component" value="Chromosome A06"/>
</dbReference>
<dbReference type="RefSeq" id="XP_016737892.1">
    <property type="nucleotide sequence ID" value="XM_016882403.1"/>
</dbReference>
<evidence type="ECO:0000313" key="4">
    <source>
        <dbReference type="RefSeq" id="XP_016737892.1"/>
    </source>
</evidence>
<evidence type="ECO:0000313" key="3">
    <source>
        <dbReference type="Proteomes" id="UP000818029"/>
    </source>
</evidence>
<evidence type="ECO:0000259" key="2">
    <source>
        <dbReference type="Pfam" id="PF03732"/>
    </source>
</evidence>
<feature type="domain" description="Retrotransposon gag" evidence="2">
    <location>
        <begin position="110"/>
        <end position="192"/>
    </location>
</feature>
<dbReference type="PANTHER" id="PTHR32108">
    <property type="entry name" value="DNA-DIRECTED RNA POLYMERASE SUBUNIT ALPHA"/>
    <property type="match status" value="1"/>
</dbReference>
<dbReference type="Pfam" id="PF03732">
    <property type="entry name" value="Retrotrans_gag"/>
    <property type="match status" value="1"/>
</dbReference>
<sequence length="538" mass="61840">MEMMTALVKEKGPMQSLDTMEPQLSGSALSPRIHFTSCTCNAKRMFSRRTCKLGAMTQIARLKMDDHDFQDKYRSLEGRLKAIEGTEVFSALSAKELSLVPNLDSLVRSAFRWYNQLCRERIRSWKDLTSVFCVQYKHVSDKVPDRLTLQMMKKKPTETFRQYAQRWRDISAQVEPPLTKTKITVLFINTLKAPFYDKLVGSAMKDFADIVISRELIENAIKNGRMEGSESSKRAAPVKKKKAKAHMVGTESHHTSNPYPVQPRPRYRPPPNFYYPPQGPYYQAPPPYPVYATDNQRPFAMFPPNTMPAQSQPKKEQRPTRSNPEKPQFTPIPVSYGELNTAGNPLPNHIEGNVSALTKEDRWHAKSCVSEIKTPMRKIWESCERFRKLFQDMMDNKEVEIFNKMKEGNEGEVCTSDNQSSGFPYRANRPLKDNRAVPWKYDVNIIIPESEKSKVTTGNVGEVGHFTRSERCYSKAVEPMKKTNDLKQEGKAPMQEAEVELETPSEQEVKRPVNEEEAYESLKFIKHSEYNVVEQLSK</sequence>
<feature type="region of interest" description="Disordered" evidence="1">
    <location>
        <begin position="480"/>
        <end position="516"/>
    </location>
</feature>
<feature type="compositionally biased region" description="Basic and acidic residues" evidence="1">
    <location>
        <begin position="480"/>
        <end position="490"/>
    </location>
</feature>